<evidence type="ECO:0000313" key="1">
    <source>
        <dbReference type="EMBL" id="MFC6890716.1"/>
    </source>
</evidence>
<gene>
    <name evidence="1" type="ORF">ACFQEY_17150</name>
</gene>
<keyword evidence="2" id="KW-1185">Reference proteome</keyword>
<accession>A0ABD5UN14</accession>
<name>A0ABD5UN14_9EURY</name>
<dbReference type="AlphaFoldDB" id="A0ABD5UN14"/>
<protein>
    <submittedName>
        <fullName evidence="1">Uncharacterized protein</fullName>
    </submittedName>
</protein>
<sequence>MRLRDVNQWIVVPGVELGDDPIEHRRLVHAIESIRESKNVGDVPAAVVASAESTTSAIRQALSVGGSLSLGA</sequence>
<organism evidence="1 2">
    <name type="scientific">Halorubrum trueperi</name>
    <dbReference type="NCBI Taxonomy" id="2004704"/>
    <lineage>
        <taxon>Archaea</taxon>
        <taxon>Methanobacteriati</taxon>
        <taxon>Methanobacteriota</taxon>
        <taxon>Stenosarchaea group</taxon>
        <taxon>Halobacteria</taxon>
        <taxon>Halobacteriales</taxon>
        <taxon>Haloferacaceae</taxon>
        <taxon>Halorubrum</taxon>
    </lineage>
</organism>
<proteinExistence type="predicted"/>
<dbReference type="Proteomes" id="UP001596333">
    <property type="component" value="Unassembled WGS sequence"/>
</dbReference>
<evidence type="ECO:0000313" key="2">
    <source>
        <dbReference type="Proteomes" id="UP001596333"/>
    </source>
</evidence>
<comment type="caution">
    <text evidence="1">The sequence shown here is derived from an EMBL/GenBank/DDBJ whole genome shotgun (WGS) entry which is preliminary data.</text>
</comment>
<dbReference type="RefSeq" id="WP_379771015.1">
    <property type="nucleotide sequence ID" value="NZ_JBHSXI010000025.1"/>
</dbReference>
<reference evidence="1 2" key="1">
    <citation type="journal article" date="2019" name="Int. J. Syst. Evol. Microbiol.">
        <title>The Global Catalogue of Microorganisms (GCM) 10K type strain sequencing project: providing services to taxonomists for standard genome sequencing and annotation.</title>
        <authorList>
            <consortium name="The Broad Institute Genomics Platform"/>
            <consortium name="The Broad Institute Genome Sequencing Center for Infectious Disease"/>
            <person name="Wu L."/>
            <person name="Ma J."/>
        </authorList>
    </citation>
    <scope>NUCLEOTIDE SEQUENCE [LARGE SCALE GENOMIC DNA]</scope>
    <source>
        <strain evidence="1 2">Y73</strain>
    </source>
</reference>
<dbReference type="EMBL" id="JBHSXI010000025">
    <property type="protein sequence ID" value="MFC6890716.1"/>
    <property type="molecule type" value="Genomic_DNA"/>
</dbReference>